<sequence>MDESLDKRREIRFGITTEAVVKTTLINQFTAVVSDISKTGLQLCLTDCNEHVLPPDVKVSIAELKLKSQRYKVLDYDSVTGLLRLKALNKENLTRLVRQLHSVAMVQPRVQNLVKQHSMLFRYVWELTCRHFPAPALQVITGRQMVNRLKTLYMPECAAALYPFEMSDHKAPLHGFFADMGKSPPDSSALRRLLQKAERFHLAINCERKSDQKLISLTAYQCFGSSLRNAIKQALQENEVGLYICGIECQINRDINTPMTEQRLALLLKIDLDVHEKLLALQKSYSHVIYLADFSAFLNALMLASVVPSVRKASAANAAL</sequence>
<accession>A0A1E8FFH5</accession>
<name>A0A1E8FFH5_9ALTE</name>
<dbReference type="EMBL" id="MJIC01000010">
    <property type="protein sequence ID" value="OFI34649.1"/>
    <property type="molecule type" value="Genomic_DNA"/>
</dbReference>
<organism evidence="1 2">
    <name type="scientific">Alteromonas lipolytica</name>
    <dbReference type="NCBI Taxonomy" id="1856405"/>
    <lineage>
        <taxon>Bacteria</taxon>
        <taxon>Pseudomonadati</taxon>
        <taxon>Pseudomonadota</taxon>
        <taxon>Gammaproteobacteria</taxon>
        <taxon>Alteromonadales</taxon>
        <taxon>Alteromonadaceae</taxon>
        <taxon>Alteromonas/Salinimonas group</taxon>
        <taxon>Alteromonas</taxon>
    </lineage>
</organism>
<evidence type="ECO:0000313" key="1">
    <source>
        <dbReference type="EMBL" id="OFI34649.1"/>
    </source>
</evidence>
<dbReference type="AlphaFoldDB" id="A0A1E8FFH5"/>
<reference evidence="1 2" key="1">
    <citation type="submission" date="2016-09" db="EMBL/GenBank/DDBJ databases">
        <title>Alteromonas lipolytica, a new species isolated from sea water.</title>
        <authorList>
            <person name="Wu Y.-H."/>
            <person name="Cheng H."/>
            <person name="Xu X.-W."/>
        </authorList>
    </citation>
    <scope>NUCLEOTIDE SEQUENCE [LARGE SCALE GENOMIC DNA]</scope>
    <source>
        <strain evidence="1 2">JW12</strain>
    </source>
</reference>
<evidence type="ECO:0000313" key="2">
    <source>
        <dbReference type="Proteomes" id="UP000176037"/>
    </source>
</evidence>
<gene>
    <name evidence="1" type="ORF">BFC17_13755</name>
</gene>
<proteinExistence type="predicted"/>
<keyword evidence="2" id="KW-1185">Reference proteome</keyword>
<protein>
    <recommendedName>
        <fullName evidence="3">PilZ domain-containing protein</fullName>
    </recommendedName>
</protein>
<dbReference type="Proteomes" id="UP000176037">
    <property type="component" value="Unassembled WGS sequence"/>
</dbReference>
<comment type="caution">
    <text evidence="1">The sequence shown here is derived from an EMBL/GenBank/DDBJ whole genome shotgun (WGS) entry which is preliminary data.</text>
</comment>
<evidence type="ECO:0008006" key="3">
    <source>
        <dbReference type="Google" id="ProtNLM"/>
    </source>
</evidence>
<dbReference type="STRING" id="1856405.BFC17_13755"/>